<keyword evidence="1" id="KW-0812">Transmembrane</keyword>
<protein>
    <submittedName>
        <fullName evidence="2">Uncharacterized protein</fullName>
    </submittedName>
</protein>
<organism evidence="2 3">
    <name type="scientific">Potamilus streckersoni</name>
    <dbReference type="NCBI Taxonomy" id="2493646"/>
    <lineage>
        <taxon>Eukaryota</taxon>
        <taxon>Metazoa</taxon>
        <taxon>Spiralia</taxon>
        <taxon>Lophotrochozoa</taxon>
        <taxon>Mollusca</taxon>
        <taxon>Bivalvia</taxon>
        <taxon>Autobranchia</taxon>
        <taxon>Heteroconchia</taxon>
        <taxon>Palaeoheterodonta</taxon>
        <taxon>Unionida</taxon>
        <taxon>Unionoidea</taxon>
        <taxon>Unionidae</taxon>
        <taxon>Ambleminae</taxon>
        <taxon>Lampsilini</taxon>
        <taxon>Potamilus</taxon>
    </lineage>
</organism>
<reference evidence="2" key="3">
    <citation type="submission" date="2023-05" db="EMBL/GenBank/DDBJ databases">
        <authorList>
            <person name="Smith C.H."/>
        </authorList>
    </citation>
    <scope>NUCLEOTIDE SEQUENCE</scope>
    <source>
        <strain evidence="2">CHS0354</strain>
        <tissue evidence="2">Mantle</tissue>
    </source>
</reference>
<name>A0AAE0S0Y7_9BIVA</name>
<reference evidence="2" key="1">
    <citation type="journal article" date="2021" name="Genome Biol. Evol.">
        <title>A High-Quality Reference Genome for a Parasitic Bivalve with Doubly Uniparental Inheritance (Bivalvia: Unionida).</title>
        <authorList>
            <person name="Smith C.H."/>
        </authorList>
    </citation>
    <scope>NUCLEOTIDE SEQUENCE</scope>
    <source>
        <strain evidence="2">CHS0354</strain>
    </source>
</reference>
<dbReference type="Proteomes" id="UP001195483">
    <property type="component" value="Unassembled WGS sequence"/>
</dbReference>
<reference evidence="2" key="2">
    <citation type="journal article" date="2021" name="Genome Biol. Evol.">
        <title>Developing a high-quality reference genome for a parasitic bivalve with doubly uniparental inheritance (Bivalvia: Unionida).</title>
        <authorList>
            <person name="Smith C.H."/>
        </authorList>
    </citation>
    <scope>NUCLEOTIDE SEQUENCE</scope>
    <source>
        <strain evidence="2">CHS0354</strain>
        <tissue evidence="2">Mantle</tissue>
    </source>
</reference>
<keyword evidence="3" id="KW-1185">Reference proteome</keyword>
<feature type="transmembrane region" description="Helical" evidence="1">
    <location>
        <begin position="79"/>
        <end position="100"/>
    </location>
</feature>
<evidence type="ECO:0000313" key="3">
    <source>
        <dbReference type="Proteomes" id="UP001195483"/>
    </source>
</evidence>
<gene>
    <name evidence="2" type="ORF">CHS0354_038953</name>
</gene>
<evidence type="ECO:0000313" key="2">
    <source>
        <dbReference type="EMBL" id="KAK3583341.1"/>
    </source>
</evidence>
<accession>A0AAE0S0Y7</accession>
<dbReference type="EMBL" id="JAEAOA010002269">
    <property type="protein sequence ID" value="KAK3583341.1"/>
    <property type="molecule type" value="Genomic_DNA"/>
</dbReference>
<keyword evidence="1" id="KW-1133">Transmembrane helix</keyword>
<keyword evidence="1" id="KW-0472">Membrane</keyword>
<proteinExistence type="predicted"/>
<dbReference type="AlphaFoldDB" id="A0AAE0S0Y7"/>
<comment type="caution">
    <text evidence="2">The sequence shown here is derived from an EMBL/GenBank/DDBJ whole genome shotgun (WGS) entry which is preliminary data.</text>
</comment>
<evidence type="ECO:0000256" key="1">
    <source>
        <dbReference type="SAM" id="Phobius"/>
    </source>
</evidence>
<sequence length="109" mass="12598">MLDTIRFKLIVIQNNQSTSLGLHVHLLHSCDPSFNRKAVCSKIYLLQNKVFYSRICKIKFLARKASNLVYTCIDVSSKWVLNAFIINILGFVVHFFQVGFNTVQCEDNR</sequence>